<dbReference type="Proteomes" id="UP000577724">
    <property type="component" value="Unassembled WGS sequence"/>
</dbReference>
<dbReference type="RefSeq" id="WP_175383029.1">
    <property type="nucleotide sequence ID" value="NZ_CBCRYD010000002.1"/>
</dbReference>
<sequence length="352" mass="40460">MAENILLGPLRRYEFYSYCNNFISELHKTVTQDLYGDIHWEWSYYNNNEYAVPKSWNSTGRTSTNQGTITAQNVKDPSMFFTISMNFSRFYTNYDYVDYSRSYVWRVGLRNNGTEIKPDLYTDVGHMTEIPLNTCILDGGTRSHNAVNTYYKWNLFITEQYIFLYGEPQGGNQAYPVRLYMGRLMALENEDPLIANDFVGVFSHYPLGLNNDDDELMYRAGRGYVRSSRNGKPNSLYHFATSSQVPSPGVGGRFFISPFYVWHDIEGVRGEFYGVKTAVLRDSSMYPDGSILDLGDERYYVFHTLSQQNPPTYQGWASTAGGFFSGQPYFFDSPLLLGGGQRVLLFEIEKEV</sequence>
<proteinExistence type="predicted"/>
<organism evidence="1 2">
    <name type="scientific">Paenibacillus taichungensis</name>
    <dbReference type="NCBI Taxonomy" id="484184"/>
    <lineage>
        <taxon>Bacteria</taxon>
        <taxon>Bacillati</taxon>
        <taxon>Bacillota</taxon>
        <taxon>Bacilli</taxon>
        <taxon>Bacillales</taxon>
        <taxon>Paenibacillaceae</taxon>
        <taxon>Paenibacillus</taxon>
    </lineage>
</organism>
<keyword evidence="2" id="KW-1185">Reference proteome</keyword>
<dbReference type="EMBL" id="JABMCC010000118">
    <property type="protein sequence ID" value="NUU56995.1"/>
    <property type="molecule type" value="Genomic_DNA"/>
</dbReference>
<accession>A0ABX2MSI0</accession>
<comment type="caution">
    <text evidence="1">The sequence shown here is derived from an EMBL/GenBank/DDBJ whole genome shotgun (WGS) entry which is preliminary data.</text>
</comment>
<evidence type="ECO:0000313" key="1">
    <source>
        <dbReference type="EMBL" id="NUU56995.1"/>
    </source>
</evidence>
<gene>
    <name evidence="1" type="ORF">HP548_23215</name>
</gene>
<protein>
    <submittedName>
        <fullName evidence="1">Uncharacterized protein</fullName>
    </submittedName>
</protein>
<evidence type="ECO:0000313" key="2">
    <source>
        <dbReference type="Proteomes" id="UP000577724"/>
    </source>
</evidence>
<name>A0ABX2MSI0_9BACL</name>
<reference evidence="1 2" key="1">
    <citation type="submission" date="2020-05" db="EMBL/GenBank/DDBJ databases">
        <title>Genome Sequencing of Type Strains.</title>
        <authorList>
            <person name="Lemaire J.F."/>
            <person name="Inderbitzin P."/>
            <person name="Gregorio O.A."/>
            <person name="Collins S.B."/>
            <person name="Wespe N."/>
            <person name="Knight-Connoni V."/>
        </authorList>
    </citation>
    <scope>NUCLEOTIDE SEQUENCE [LARGE SCALE GENOMIC DNA]</scope>
    <source>
        <strain evidence="1 2">DSM 19942</strain>
    </source>
</reference>
<dbReference type="GeneID" id="97133663"/>